<dbReference type="AlphaFoldDB" id="A0A9P4HZ45"/>
<comment type="caution">
    <text evidence="1">The sequence shown here is derived from an EMBL/GenBank/DDBJ whole genome shotgun (WGS) entry which is preliminary data.</text>
</comment>
<proteinExistence type="predicted"/>
<name>A0A9P4HZ45_9PEZI</name>
<protein>
    <submittedName>
        <fullName evidence="1">Uncharacterized protein</fullName>
    </submittedName>
</protein>
<evidence type="ECO:0000313" key="2">
    <source>
        <dbReference type="Proteomes" id="UP000799776"/>
    </source>
</evidence>
<gene>
    <name evidence="1" type="ORF">K490DRAFT_61878</name>
</gene>
<evidence type="ECO:0000313" key="1">
    <source>
        <dbReference type="EMBL" id="KAF2090558.1"/>
    </source>
</evidence>
<dbReference type="Proteomes" id="UP000799776">
    <property type="component" value="Unassembled WGS sequence"/>
</dbReference>
<dbReference type="EMBL" id="ML978712">
    <property type="protein sequence ID" value="KAF2090558.1"/>
    <property type="molecule type" value="Genomic_DNA"/>
</dbReference>
<reference evidence="1" key="1">
    <citation type="journal article" date="2020" name="Stud. Mycol.">
        <title>101 Dothideomycetes genomes: a test case for predicting lifestyles and emergence of pathogens.</title>
        <authorList>
            <person name="Haridas S."/>
            <person name="Albert R."/>
            <person name="Binder M."/>
            <person name="Bloem J."/>
            <person name="Labutti K."/>
            <person name="Salamov A."/>
            <person name="Andreopoulos B."/>
            <person name="Baker S."/>
            <person name="Barry K."/>
            <person name="Bills G."/>
            <person name="Bluhm B."/>
            <person name="Cannon C."/>
            <person name="Castanera R."/>
            <person name="Culley D."/>
            <person name="Daum C."/>
            <person name="Ezra D."/>
            <person name="Gonzalez J."/>
            <person name="Henrissat B."/>
            <person name="Kuo A."/>
            <person name="Liang C."/>
            <person name="Lipzen A."/>
            <person name="Lutzoni F."/>
            <person name="Magnuson J."/>
            <person name="Mondo S."/>
            <person name="Nolan M."/>
            <person name="Ohm R."/>
            <person name="Pangilinan J."/>
            <person name="Park H.-J."/>
            <person name="Ramirez L."/>
            <person name="Alfaro M."/>
            <person name="Sun H."/>
            <person name="Tritt A."/>
            <person name="Yoshinaga Y."/>
            <person name="Zwiers L.-H."/>
            <person name="Turgeon B."/>
            <person name="Goodwin S."/>
            <person name="Spatafora J."/>
            <person name="Crous P."/>
            <person name="Grigoriev I."/>
        </authorList>
    </citation>
    <scope>NUCLEOTIDE SEQUENCE</scope>
    <source>
        <strain evidence="1">CBS 121410</strain>
    </source>
</reference>
<accession>A0A9P4HZ45</accession>
<keyword evidence="2" id="KW-1185">Reference proteome</keyword>
<sequence length="331" mass="37046">MSSQQIPQRAETSDSLRHSTFSAAKTFPATRTQGTSQLGAHQRGSQVLVDEIMSLISKHALRLHNRQGKMWPSITISVKWDLDEYCVKELEGYRCLPTSLVVIGSEENAYVTTCAEYVERYWPQIGPKFLKGLVEAMQDETTLTELSSHGKFDNASTEELIPSPKELLASQVAVRHVKEYRLCIEPLPMQSVSSNEASCWHDMFVGSVLALNFPIPARRNERGVEVPFDVMAALALVHYPMDYLDGIVLKGYSTILVPLNGFHGDPKDGSVQWHFVYSGDQSRRIEMDELKKEIQGTLLEGVGLEQLSQRRALVGYWQNATVRLGTKDSGS</sequence>
<dbReference type="OrthoDB" id="1577640at2759"/>
<organism evidence="1 2">
    <name type="scientific">Saccharata proteae CBS 121410</name>
    <dbReference type="NCBI Taxonomy" id="1314787"/>
    <lineage>
        <taxon>Eukaryota</taxon>
        <taxon>Fungi</taxon>
        <taxon>Dikarya</taxon>
        <taxon>Ascomycota</taxon>
        <taxon>Pezizomycotina</taxon>
        <taxon>Dothideomycetes</taxon>
        <taxon>Dothideomycetes incertae sedis</taxon>
        <taxon>Botryosphaeriales</taxon>
        <taxon>Saccharataceae</taxon>
        <taxon>Saccharata</taxon>
    </lineage>
</organism>